<dbReference type="EMBL" id="CADCTJ010000995">
    <property type="protein sequence ID" value="CAA9278779.1"/>
    <property type="molecule type" value="Genomic_DNA"/>
</dbReference>
<organism evidence="1">
    <name type="scientific">uncultured Adhaeribacter sp</name>
    <dbReference type="NCBI Taxonomy" id="448109"/>
    <lineage>
        <taxon>Bacteria</taxon>
        <taxon>Pseudomonadati</taxon>
        <taxon>Bacteroidota</taxon>
        <taxon>Cytophagia</taxon>
        <taxon>Cytophagales</taxon>
        <taxon>Hymenobacteraceae</taxon>
        <taxon>Adhaeribacter</taxon>
        <taxon>environmental samples</taxon>
    </lineage>
</organism>
<protein>
    <submittedName>
        <fullName evidence="1">Uncharacterized protein</fullName>
    </submittedName>
</protein>
<evidence type="ECO:0000313" key="1">
    <source>
        <dbReference type="EMBL" id="CAA9278779.1"/>
    </source>
</evidence>
<name>A0A6J4JJ13_9BACT</name>
<sequence length="23" mass="2598">MVLIAIGSRVSRPQKQIKANFLK</sequence>
<accession>A0A6J4JJ13</accession>
<gene>
    <name evidence="1" type="ORF">AVDCRST_MAG95-3166</name>
</gene>
<feature type="non-terminal residue" evidence="1">
    <location>
        <position position="23"/>
    </location>
</feature>
<proteinExistence type="predicted"/>
<reference evidence="1" key="1">
    <citation type="submission" date="2020-02" db="EMBL/GenBank/DDBJ databases">
        <authorList>
            <person name="Meier V. D."/>
        </authorList>
    </citation>
    <scope>NUCLEOTIDE SEQUENCE</scope>
    <source>
        <strain evidence="1">AVDCRST_MAG95</strain>
    </source>
</reference>
<dbReference type="AlphaFoldDB" id="A0A6J4JJ13"/>